<dbReference type="SUPFAM" id="SSF52540">
    <property type="entry name" value="P-loop containing nucleoside triphosphate hydrolases"/>
    <property type="match status" value="1"/>
</dbReference>
<name>A0A448N115_9ACTN</name>
<protein>
    <recommendedName>
        <fullName evidence="5">ATP-binding protein</fullName>
    </recommendedName>
</protein>
<dbReference type="InterPro" id="IPR041682">
    <property type="entry name" value="AAA_14"/>
</dbReference>
<dbReference type="InterPro" id="IPR027417">
    <property type="entry name" value="P-loop_NTPase"/>
</dbReference>
<dbReference type="EMBL" id="LR134406">
    <property type="protein sequence ID" value="VEH71079.1"/>
    <property type="molecule type" value="Genomic_DNA"/>
</dbReference>
<dbReference type="PANTHER" id="PTHR43566">
    <property type="entry name" value="CONSERVED PROTEIN"/>
    <property type="match status" value="1"/>
</dbReference>
<keyword evidence="4" id="KW-1185">Reference proteome</keyword>
<evidence type="ECO:0008006" key="5">
    <source>
        <dbReference type="Google" id="ProtNLM"/>
    </source>
</evidence>
<organism evidence="3 4">
    <name type="scientific">Arachnia propionica</name>
    <dbReference type="NCBI Taxonomy" id="1750"/>
    <lineage>
        <taxon>Bacteria</taxon>
        <taxon>Bacillati</taxon>
        <taxon>Actinomycetota</taxon>
        <taxon>Actinomycetes</taxon>
        <taxon>Propionibacteriales</taxon>
        <taxon>Propionibacteriaceae</taxon>
        <taxon>Arachnia</taxon>
    </lineage>
</organism>
<evidence type="ECO:0000313" key="3">
    <source>
        <dbReference type="EMBL" id="VEH71079.1"/>
    </source>
</evidence>
<dbReference type="InterPro" id="IPR025420">
    <property type="entry name" value="DUF4143"/>
</dbReference>
<accession>A0A448N115</accession>
<dbReference type="RefSeq" id="WP_061787978.1">
    <property type="nucleotide sequence ID" value="NZ_CAUVFX010000019.1"/>
</dbReference>
<sequence length="404" mass="44623">MYRRREAEATLLSLMGQFKVVLVTGARQVGKTTMLQHVLPEDFRYVTLDDPRAGVLAREDPVLFFDANRLPVAVDEIQRVPGLFQQVKFLVDQSPETGCVVLTGSQTFHLMQGVSESLAGRVAILEMTGMSLRELTGCGGRGPYVPSEVGDDGRCESPENLDLWATIHRGSMPRLMDPSVSWDAFYTGYVRTYLERDVRDLITVKDEASFYHFLVACAARTGRLVNHSAFARDAGVDTKTAQSWLSVLQASGVVRLLRPFWSNATKRLTKTPKLYFTDTGLACHLLGWSSPETLRRGAMAGQVFETFVVGEVVKSYLNAGGDARNVHFYRDARQREIDLIIQEGRVLHPVEIKTSATVTREAAAGFSVLNDVGDYDVGAGAIICQAREPYPVTATVKAVPVWSI</sequence>
<reference evidence="3 4" key="1">
    <citation type="submission" date="2018-12" db="EMBL/GenBank/DDBJ databases">
        <authorList>
            <consortium name="Pathogen Informatics"/>
        </authorList>
    </citation>
    <scope>NUCLEOTIDE SEQUENCE [LARGE SCALE GENOMIC DNA]</scope>
    <source>
        <strain evidence="3 4">NCTC12967</strain>
    </source>
</reference>
<gene>
    <name evidence="3" type="ORF">NCTC12967_02389</name>
</gene>
<dbReference type="Pfam" id="PF13635">
    <property type="entry name" value="DUF4143"/>
    <property type="match status" value="1"/>
</dbReference>
<feature type="domain" description="DUF4143" evidence="2">
    <location>
        <begin position="195"/>
        <end position="355"/>
    </location>
</feature>
<dbReference type="GeneID" id="64407829"/>
<evidence type="ECO:0000313" key="4">
    <source>
        <dbReference type="Proteomes" id="UP000273044"/>
    </source>
</evidence>
<proteinExistence type="predicted"/>
<dbReference type="Proteomes" id="UP000273044">
    <property type="component" value="Chromosome"/>
</dbReference>
<dbReference type="PANTHER" id="PTHR43566:SF2">
    <property type="entry name" value="DUF4143 DOMAIN-CONTAINING PROTEIN"/>
    <property type="match status" value="1"/>
</dbReference>
<dbReference type="Pfam" id="PF13173">
    <property type="entry name" value="AAA_14"/>
    <property type="match status" value="1"/>
</dbReference>
<dbReference type="AlphaFoldDB" id="A0A448N115"/>
<evidence type="ECO:0000259" key="1">
    <source>
        <dbReference type="Pfam" id="PF13173"/>
    </source>
</evidence>
<feature type="domain" description="AAA" evidence="1">
    <location>
        <begin position="18"/>
        <end position="135"/>
    </location>
</feature>
<evidence type="ECO:0000259" key="2">
    <source>
        <dbReference type="Pfam" id="PF13635"/>
    </source>
</evidence>